<evidence type="ECO:0000259" key="9">
    <source>
        <dbReference type="PROSITE" id="PS50928"/>
    </source>
</evidence>
<comment type="similarity">
    <text evidence="7">In the N-terminal section; belongs to the binding-protein-dependent transport system permease family.</text>
</comment>
<dbReference type="CDD" id="cd06261">
    <property type="entry name" value="TM_PBP2"/>
    <property type="match status" value="1"/>
</dbReference>
<dbReference type="PANTHER" id="PTHR30177">
    <property type="entry name" value="GLYCINE BETAINE/L-PROLINE TRANSPORT SYSTEM PERMEASE PROTEIN PROW"/>
    <property type="match status" value="1"/>
</dbReference>
<feature type="transmembrane region" description="Helical" evidence="8">
    <location>
        <begin position="64"/>
        <end position="94"/>
    </location>
</feature>
<accession>A0ABS7DPV0</accession>
<keyword evidence="11" id="KW-1185">Reference proteome</keyword>
<comment type="subcellular location">
    <subcellularLocation>
        <location evidence="8">Cell membrane</location>
        <topology evidence="8">Multi-pass membrane protein</topology>
    </subcellularLocation>
    <subcellularLocation>
        <location evidence="1">Membrane</location>
        <topology evidence="1">Multi-pass membrane protein</topology>
    </subcellularLocation>
</comment>
<feature type="transmembrane region" description="Helical" evidence="8">
    <location>
        <begin position="230"/>
        <end position="251"/>
    </location>
</feature>
<dbReference type="SUPFAM" id="SSF53850">
    <property type="entry name" value="Periplasmic binding protein-like II"/>
    <property type="match status" value="1"/>
</dbReference>
<dbReference type="RefSeq" id="WP_219965733.1">
    <property type="nucleotide sequence ID" value="NZ_JAGFNZ010000004.1"/>
</dbReference>
<dbReference type="InterPro" id="IPR000515">
    <property type="entry name" value="MetI-like"/>
</dbReference>
<reference evidence="10 11" key="1">
    <citation type="submission" date="2021-03" db="EMBL/GenBank/DDBJ databases">
        <title>Caproiciproducens sp. nov. isolated from feces of cow.</title>
        <authorList>
            <person name="Choi J.-Y."/>
        </authorList>
    </citation>
    <scope>NUCLEOTIDE SEQUENCE [LARGE SCALE GENOMIC DNA]</scope>
    <source>
        <strain evidence="10 11">AGMB10547</strain>
    </source>
</reference>
<comment type="similarity">
    <text evidence="6">In the C-terminal section; belongs to the OsmX family.</text>
</comment>
<dbReference type="Gene3D" id="3.40.190.120">
    <property type="entry name" value="Osmoprotection protein (prox), domain 2"/>
    <property type="match status" value="1"/>
</dbReference>
<dbReference type="PANTHER" id="PTHR30177:SF4">
    <property type="entry name" value="OSMOPROTECTANT IMPORT PERMEASE PROTEIN OSMW"/>
    <property type="match status" value="1"/>
</dbReference>
<dbReference type="PROSITE" id="PS50928">
    <property type="entry name" value="ABC_TM1"/>
    <property type="match status" value="1"/>
</dbReference>
<feature type="domain" description="ABC transmembrane type-1" evidence="9">
    <location>
        <begin position="19"/>
        <end position="198"/>
    </location>
</feature>
<dbReference type="Pfam" id="PF00528">
    <property type="entry name" value="BPD_transp_1"/>
    <property type="match status" value="1"/>
</dbReference>
<keyword evidence="5 8" id="KW-0472">Membrane</keyword>
<evidence type="ECO:0000256" key="1">
    <source>
        <dbReference type="ARBA" id="ARBA00004141"/>
    </source>
</evidence>
<dbReference type="InterPro" id="IPR051204">
    <property type="entry name" value="ABC_transp_perm/SBD"/>
</dbReference>
<keyword evidence="4 8" id="KW-1133">Transmembrane helix</keyword>
<dbReference type="SUPFAM" id="SSF161098">
    <property type="entry name" value="MetI-like"/>
    <property type="match status" value="1"/>
</dbReference>
<evidence type="ECO:0000313" key="11">
    <source>
        <dbReference type="Proteomes" id="UP000719942"/>
    </source>
</evidence>
<dbReference type="InterPro" id="IPR035906">
    <property type="entry name" value="MetI-like_sf"/>
</dbReference>
<name>A0ABS7DPV0_9FIRM</name>
<comment type="similarity">
    <text evidence="8">Belongs to the binding-protein-dependent transport system permease family.</text>
</comment>
<feature type="transmembrane region" description="Helical" evidence="8">
    <location>
        <begin position="149"/>
        <end position="172"/>
    </location>
</feature>
<proteinExistence type="inferred from homology"/>
<evidence type="ECO:0000313" key="10">
    <source>
        <dbReference type="EMBL" id="MBW7573328.1"/>
    </source>
</evidence>
<dbReference type="CDD" id="cd13609">
    <property type="entry name" value="PBP2_Opu_like_1"/>
    <property type="match status" value="1"/>
</dbReference>
<gene>
    <name evidence="10" type="ORF">J5W02_10960</name>
</gene>
<dbReference type="Proteomes" id="UP000719942">
    <property type="component" value="Unassembled WGS sequence"/>
</dbReference>
<organism evidence="10 11">
    <name type="scientific">Caproiciproducens faecalis</name>
    <dbReference type="NCBI Taxonomy" id="2820301"/>
    <lineage>
        <taxon>Bacteria</taxon>
        <taxon>Bacillati</taxon>
        <taxon>Bacillota</taxon>
        <taxon>Clostridia</taxon>
        <taxon>Eubacteriales</taxon>
        <taxon>Acutalibacteraceae</taxon>
        <taxon>Caproiciproducens</taxon>
    </lineage>
</organism>
<feature type="transmembrane region" description="Helical" evidence="8">
    <location>
        <begin position="22"/>
        <end position="44"/>
    </location>
</feature>
<sequence length="524" mass="56964">MTEFFASFWNIREQILSLLLDHIHLTILSVGIAVLIGIPVGILISHSPRLAQPVLGMTNIVQAIPSLAMLGFLIPYLGIGTAPAIFCVVIYSLLPIVKNTCIGLNNIDPDTLEAAKGIGMTQGQVMGRVQLPLALPVIMAGIRIAAVNAVGFVTIAAFIGAGGLGYLVYSGIQTSNTYLILSGAIPACILALVVDFVVGFLEKIVTPVNLINPTIDMNKEKVRRHKRKRWIVSAGALAVMAAIIIGSVAPINKAEGKVIHVGSKNFTEQLILGNIYADLIEDKTDIKVVRDLNLGSTDICYNALKSRHVDMYVEYTGTAYGSLLNQGSSTDKKHIYSTVKELMAKQGIEVLDPIGFNNSFVLAVRQDTADKYRLNNISDLEKASSQLIFSPTIEFNNRKDGITALYDAYNLKFKGTSPIEGGLGYTAIASKKCDVLTAYSTDGLLKTYQLKVLEDDKNALLSYYAIPMINESVLLEYPELKDVIDLMTGLLDDESMRNLNYLVDQEGQSPEDVALNFLKSKGLL</sequence>
<keyword evidence="3 8" id="KW-0812">Transmembrane</keyword>
<dbReference type="Gene3D" id="1.10.3720.10">
    <property type="entry name" value="MetI-like"/>
    <property type="match status" value="1"/>
</dbReference>
<evidence type="ECO:0000256" key="4">
    <source>
        <dbReference type="ARBA" id="ARBA00022989"/>
    </source>
</evidence>
<evidence type="ECO:0000256" key="7">
    <source>
        <dbReference type="ARBA" id="ARBA00035652"/>
    </source>
</evidence>
<evidence type="ECO:0000256" key="2">
    <source>
        <dbReference type="ARBA" id="ARBA00022448"/>
    </source>
</evidence>
<dbReference type="InterPro" id="IPR007210">
    <property type="entry name" value="ABC_Gly_betaine_transp_sub-bd"/>
</dbReference>
<evidence type="ECO:0000256" key="3">
    <source>
        <dbReference type="ARBA" id="ARBA00022692"/>
    </source>
</evidence>
<keyword evidence="2 8" id="KW-0813">Transport</keyword>
<evidence type="ECO:0000256" key="6">
    <source>
        <dbReference type="ARBA" id="ARBA00035642"/>
    </source>
</evidence>
<evidence type="ECO:0000256" key="5">
    <source>
        <dbReference type="ARBA" id="ARBA00023136"/>
    </source>
</evidence>
<comment type="caution">
    <text evidence="10">The sequence shown here is derived from an EMBL/GenBank/DDBJ whole genome shotgun (WGS) entry which is preliminary data.</text>
</comment>
<dbReference type="Pfam" id="PF04069">
    <property type="entry name" value="OpuAC"/>
    <property type="match status" value="1"/>
</dbReference>
<evidence type="ECO:0000256" key="8">
    <source>
        <dbReference type="RuleBase" id="RU363032"/>
    </source>
</evidence>
<dbReference type="EMBL" id="JAGFNZ010000004">
    <property type="protein sequence ID" value="MBW7573328.1"/>
    <property type="molecule type" value="Genomic_DNA"/>
</dbReference>
<protein>
    <submittedName>
        <fullName evidence="10">ABC transporter permease subunit</fullName>
    </submittedName>
</protein>
<dbReference type="Gene3D" id="3.40.190.10">
    <property type="entry name" value="Periplasmic binding protein-like II"/>
    <property type="match status" value="1"/>
</dbReference>
<feature type="transmembrane region" description="Helical" evidence="8">
    <location>
        <begin position="178"/>
        <end position="201"/>
    </location>
</feature>